<evidence type="ECO:0000313" key="3">
    <source>
        <dbReference type="Proteomes" id="UP001420932"/>
    </source>
</evidence>
<gene>
    <name evidence="2" type="ORF">Syun_000950</name>
</gene>
<comment type="caution">
    <text evidence="2">The sequence shown here is derived from an EMBL/GenBank/DDBJ whole genome shotgun (WGS) entry which is preliminary data.</text>
</comment>
<dbReference type="Proteomes" id="UP001420932">
    <property type="component" value="Unassembled WGS sequence"/>
</dbReference>
<feature type="compositionally biased region" description="Basic residues" evidence="1">
    <location>
        <begin position="61"/>
        <end position="77"/>
    </location>
</feature>
<name>A0AAP0LFP6_9MAGN</name>
<dbReference type="EMBL" id="JBBNAF010000001">
    <property type="protein sequence ID" value="KAK9168810.1"/>
    <property type="molecule type" value="Genomic_DNA"/>
</dbReference>
<organism evidence="2 3">
    <name type="scientific">Stephania yunnanensis</name>
    <dbReference type="NCBI Taxonomy" id="152371"/>
    <lineage>
        <taxon>Eukaryota</taxon>
        <taxon>Viridiplantae</taxon>
        <taxon>Streptophyta</taxon>
        <taxon>Embryophyta</taxon>
        <taxon>Tracheophyta</taxon>
        <taxon>Spermatophyta</taxon>
        <taxon>Magnoliopsida</taxon>
        <taxon>Ranunculales</taxon>
        <taxon>Menispermaceae</taxon>
        <taxon>Menispermoideae</taxon>
        <taxon>Cissampelideae</taxon>
        <taxon>Stephania</taxon>
    </lineage>
</organism>
<keyword evidence="3" id="KW-1185">Reference proteome</keyword>
<dbReference type="AlphaFoldDB" id="A0AAP0LFP6"/>
<proteinExistence type="predicted"/>
<evidence type="ECO:0000256" key="1">
    <source>
        <dbReference type="SAM" id="MobiDB-lite"/>
    </source>
</evidence>
<feature type="region of interest" description="Disordered" evidence="1">
    <location>
        <begin position="1"/>
        <end position="23"/>
    </location>
</feature>
<reference evidence="2 3" key="1">
    <citation type="submission" date="2024-01" db="EMBL/GenBank/DDBJ databases">
        <title>Genome assemblies of Stephania.</title>
        <authorList>
            <person name="Yang L."/>
        </authorList>
    </citation>
    <scope>NUCLEOTIDE SEQUENCE [LARGE SCALE GENOMIC DNA]</scope>
    <source>
        <strain evidence="2">YNDBR</strain>
        <tissue evidence="2">Leaf</tissue>
    </source>
</reference>
<evidence type="ECO:0000313" key="2">
    <source>
        <dbReference type="EMBL" id="KAK9168810.1"/>
    </source>
</evidence>
<accession>A0AAP0LFP6</accession>
<sequence length="100" mass="11074">MKSMAWRPLKVAGGRDTTAGVDSASCANDEGRCAAAGLRGDWRPDNSSNKPQVRSCERCQRGHTKRTNRSPMKHNKSGQRGVTSAKLNDAMDYLRRRRNA</sequence>
<feature type="region of interest" description="Disordered" evidence="1">
    <location>
        <begin position="37"/>
        <end position="100"/>
    </location>
</feature>
<protein>
    <submittedName>
        <fullName evidence="2">Uncharacterized protein</fullName>
    </submittedName>
</protein>